<feature type="domain" description="EF-hand" evidence="6">
    <location>
        <begin position="22"/>
        <end position="57"/>
    </location>
</feature>
<reference evidence="7 8" key="1">
    <citation type="submission" date="2016-03" db="EMBL/GenBank/DDBJ databases">
        <title>Whole genome sequencing of Grifola frondosa 9006-11.</title>
        <authorList>
            <person name="Min B."/>
            <person name="Park H."/>
            <person name="Kim J.-G."/>
            <person name="Cho H."/>
            <person name="Oh Y.-L."/>
            <person name="Kong W.-S."/>
            <person name="Choi I.-G."/>
        </authorList>
    </citation>
    <scope>NUCLEOTIDE SEQUENCE [LARGE SCALE GENOMIC DNA]</scope>
    <source>
        <strain evidence="7 8">9006-11</strain>
    </source>
</reference>
<dbReference type="PROSITE" id="PS50222">
    <property type="entry name" value="EF_HAND_2"/>
    <property type="match status" value="2"/>
</dbReference>
<keyword evidence="2" id="KW-0963">Cytoplasm</keyword>
<evidence type="ECO:0000256" key="5">
    <source>
        <dbReference type="ARBA" id="ARBA00022837"/>
    </source>
</evidence>
<dbReference type="InterPro" id="IPR051426">
    <property type="entry name" value="Peflin/Sorcin_CaBP"/>
</dbReference>
<organism evidence="7 8">
    <name type="scientific">Grifola frondosa</name>
    <name type="common">Maitake</name>
    <name type="synonym">Polyporus frondosus</name>
    <dbReference type="NCBI Taxonomy" id="5627"/>
    <lineage>
        <taxon>Eukaryota</taxon>
        <taxon>Fungi</taxon>
        <taxon>Dikarya</taxon>
        <taxon>Basidiomycota</taxon>
        <taxon>Agaricomycotina</taxon>
        <taxon>Agaricomycetes</taxon>
        <taxon>Polyporales</taxon>
        <taxon>Grifolaceae</taxon>
        <taxon>Grifola</taxon>
    </lineage>
</organism>
<dbReference type="CDD" id="cd16180">
    <property type="entry name" value="EFh_PEF_Group_I"/>
    <property type="match status" value="1"/>
</dbReference>
<keyword evidence="4" id="KW-0677">Repeat</keyword>
<dbReference type="GO" id="GO:0048306">
    <property type="term" value="F:calcium-dependent protein binding"/>
    <property type="evidence" value="ECO:0007669"/>
    <property type="project" value="UniProtKB-ARBA"/>
</dbReference>
<dbReference type="GO" id="GO:0005737">
    <property type="term" value="C:cytoplasm"/>
    <property type="evidence" value="ECO:0007669"/>
    <property type="project" value="UniProtKB-SubCell"/>
</dbReference>
<dbReference type="OMA" id="YITSWQN"/>
<evidence type="ECO:0000259" key="6">
    <source>
        <dbReference type="PROSITE" id="PS50222"/>
    </source>
</evidence>
<dbReference type="SMART" id="SM00054">
    <property type="entry name" value="EFh"/>
    <property type="match status" value="3"/>
</dbReference>
<keyword evidence="3" id="KW-0479">Metal-binding</keyword>
<dbReference type="OrthoDB" id="186625at2759"/>
<accession>A0A1C7LXS0</accession>
<evidence type="ECO:0000256" key="2">
    <source>
        <dbReference type="ARBA" id="ARBA00022490"/>
    </source>
</evidence>
<evidence type="ECO:0000313" key="7">
    <source>
        <dbReference type="EMBL" id="OBZ69515.1"/>
    </source>
</evidence>
<proteinExistence type="predicted"/>
<evidence type="ECO:0000256" key="4">
    <source>
        <dbReference type="ARBA" id="ARBA00022737"/>
    </source>
</evidence>
<gene>
    <name evidence="7" type="primary">PDCD6</name>
    <name evidence="7" type="ORF">A0H81_10162</name>
</gene>
<feature type="domain" description="EF-hand" evidence="6">
    <location>
        <begin position="97"/>
        <end position="132"/>
    </location>
</feature>
<dbReference type="EMBL" id="LUGG01000015">
    <property type="protein sequence ID" value="OBZ69515.1"/>
    <property type="molecule type" value="Genomic_DNA"/>
</dbReference>
<dbReference type="Pfam" id="PF13499">
    <property type="entry name" value="EF-hand_7"/>
    <property type="match status" value="1"/>
</dbReference>
<comment type="caution">
    <text evidence="7">The sequence shown here is derived from an EMBL/GenBank/DDBJ whole genome shotgun (WGS) entry which is preliminary data.</text>
</comment>
<dbReference type="SUPFAM" id="SSF47473">
    <property type="entry name" value="EF-hand"/>
    <property type="match status" value="1"/>
</dbReference>
<dbReference type="InterPro" id="IPR011992">
    <property type="entry name" value="EF-hand-dom_pair"/>
</dbReference>
<dbReference type="Gene3D" id="1.10.238.10">
    <property type="entry name" value="EF-hand"/>
    <property type="match status" value="1"/>
</dbReference>
<dbReference type="InterPro" id="IPR018247">
    <property type="entry name" value="EF_Hand_1_Ca_BS"/>
</dbReference>
<evidence type="ECO:0000256" key="1">
    <source>
        <dbReference type="ARBA" id="ARBA00004496"/>
    </source>
</evidence>
<keyword evidence="8" id="KW-1185">Reference proteome</keyword>
<dbReference type="Pfam" id="PF13833">
    <property type="entry name" value="EF-hand_8"/>
    <property type="match status" value="1"/>
</dbReference>
<comment type="subcellular location">
    <subcellularLocation>
        <location evidence="1">Cytoplasm</location>
    </subcellularLocation>
</comment>
<keyword evidence="5" id="KW-0106">Calcium</keyword>
<dbReference type="PANTHER" id="PTHR46212:SF3">
    <property type="entry name" value="GH27120P"/>
    <property type="match status" value="1"/>
</dbReference>
<dbReference type="InterPro" id="IPR002048">
    <property type="entry name" value="EF_hand_dom"/>
</dbReference>
<name>A0A1C7LXS0_GRIFR</name>
<sequence length="132" mass="15179">MTIFDTDRSGTIGFTEFAGLWKYIKDWQNVFRHFDRDRSGSIDGRELQEALRQFGYNLSPQLLTLVEKKYDFKGSGPKTGVAGPPGITFDRFVRACVVIKQLTEAFQKLDTDRDGWVQINYDQFMNTVLSLP</sequence>
<dbReference type="PROSITE" id="PS00018">
    <property type="entry name" value="EF_HAND_1"/>
    <property type="match status" value="1"/>
</dbReference>
<dbReference type="PANTHER" id="PTHR46212">
    <property type="entry name" value="PEFLIN"/>
    <property type="match status" value="1"/>
</dbReference>
<dbReference type="STRING" id="5627.A0A1C7LXS0"/>
<dbReference type="GO" id="GO:0005509">
    <property type="term" value="F:calcium ion binding"/>
    <property type="evidence" value="ECO:0007669"/>
    <property type="project" value="InterPro"/>
</dbReference>
<evidence type="ECO:0000256" key="3">
    <source>
        <dbReference type="ARBA" id="ARBA00022723"/>
    </source>
</evidence>
<evidence type="ECO:0000313" key="8">
    <source>
        <dbReference type="Proteomes" id="UP000092993"/>
    </source>
</evidence>
<dbReference type="AlphaFoldDB" id="A0A1C7LXS0"/>
<dbReference type="Proteomes" id="UP000092993">
    <property type="component" value="Unassembled WGS sequence"/>
</dbReference>
<protein>
    <submittedName>
        <fullName evidence="7">Programmed cell death protein 6</fullName>
    </submittedName>
</protein>